<gene>
    <name evidence="1" type="ORF">CFC21_045692</name>
</gene>
<proteinExistence type="predicted"/>
<dbReference type="Proteomes" id="UP000815260">
    <property type="component" value="Chromosome 3D"/>
</dbReference>
<accession>A0A9R1FUH2</accession>
<protein>
    <submittedName>
        <fullName evidence="1">Uncharacterized protein</fullName>
    </submittedName>
</protein>
<sequence length="34" mass="3702">TTPAFPSPTSTTMAWCSALSLSQRRMVSASRRCL</sequence>
<reference evidence="1" key="1">
    <citation type="journal article" date="2017" name="Gigascience">
        <title>The first near-complete assembly of the hexaploid bread wheat genome, Triticum aestivum.</title>
        <authorList>
            <person name="Zimin A.V."/>
            <person name="Puiu D."/>
            <person name="Hall R."/>
            <person name="Kingan S."/>
            <person name="Clavijo B.J."/>
            <person name="Salzberg S.L."/>
        </authorList>
    </citation>
    <scope>NUCLEOTIDE SEQUENCE</scope>
    <source>
        <tissue evidence="1">Leaf</tissue>
    </source>
</reference>
<dbReference type="AlphaFoldDB" id="A0A9R1FUH2"/>
<dbReference type="EMBL" id="CM022219">
    <property type="protein sequence ID" value="KAF7034711.1"/>
    <property type="molecule type" value="Genomic_DNA"/>
</dbReference>
<feature type="non-terminal residue" evidence="1">
    <location>
        <position position="1"/>
    </location>
</feature>
<evidence type="ECO:0000313" key="1">
    <source>
        <dbReference type="EMBL" id="KAF7034711.1"/>
    </source>
</evidence>
<feature type="non-terminal residue" evidence="1">
    <location>
        <position position="34"/>
    </location>
</feature>
<comment type="caution">
    <text evidence="1">The sequence shown here is derived from an EMBL/GenBank/DDBJ whole genome shotgun (WGS) entry which is preliminary data.</text>
</comment>
<name>A0A9R1FUH2_WHEAT</name>
<reference evidence="1" key="2">
    <citation type="submission" date="2020-03" db="EMBL/GenBank/DDBJ databases">
        <title>The second near-complete assembly of the hexaploid bread wheat (Triticum aestivum) genome.</title>
        <authorList>
            <person name="Zimin A.V."/>
            <person name="Puiu D."/>
            <person name="Shumante A."/>
            <person name="Alonge M."/>
            <person name="Salzberg S.L."/>
        </authorList>
    </citation>
    <scope>NUCLEOTIDE SEQUENCE</scope>
    <source>
        <tissue evidence="1">Leaf</tissue>
    </source>
</reference>
<organism evidence="1">
    <name type="scientific">Triticum aestivum</name>
    <name type="common">Wheat</name>
    <dbReference type="NCBI Taxonomy" id="4565"/>
    <lineage>
        <taxon>Eukaryota</taxon>
        <taxon>Viridiplantae</taxon>
        <taxon>Streptophyta</taxon>
        <taxon>Embryophyta</taxon>
        <taxon>Tracheophyta</taxon>
        <taxon>Spermatophyta</taxon>
        <taxon>Magnoliopsida</taxon>
        <taxon>Liliopsida</taxon>
        <taxon>Poales</taxon>
        <taxon>Poaceae</taxon>
        <taxon>BOP clade</taxon>
        <taxon>Pooideae</taxon>
        <taxon>Triticodae</taxon>
        <taxon>Triticeae</taxon>
        <taxon>Triticinae</taxon>
        <taxon>Triticum</taxon>
    </lineage>
</organism>